<dbReference type="PANTHER" id="PTHR48078">
    <property type="entry name" value="THREONINE DEHYDRATASE, MITOCHONDRIAL-RELATED"/>
    <property type="match status" value="1"/>
</dbReference>
<dbReference type="PROSITE" id="PS51672">
    <property type="entry name" value="ACT_LIKE"/>
    <property type="match status" value="2"/>
</dbReference>
<keyword evidence="7 12" id="KW-0412">Isoleucine biosynthesis</keyword>
<evidence type="ECO:0000259" key="14">
    <source>
        <dbReference type="PROSITE" id="PS51672"/>
    </source>
</evidence>
<comment type="similarity">
    <text evidence="4 12">Belongs to the serine/threonine dehydratase family.</text>
</comment>
<evidence type="ECO:0000256" key="1">
    <source>
        <dbReference type="ARBA" id="ARBA00001274"/>
    </source>
</evidence>
<dbReference type="InterPro" id="IPR001926">
    <property type="entry name" value="TrpB-like_PALP"/>
</dbReference>
<feature type="compositionally biased region" description="Low complexity" evidence="13">
    <location>
        <begin position="11"/>
        <end position="37"/>
    </location>
</feature>
<feature type="domain" description="ACT-like" evidence="14">
    <location>
        <begin position="459"/>
        <end position="530"/>
    </location>
</feature>
<dbReference type="GO" id="GO:0030170">
    <property type="term" value="F:pyridoxal phosphate binding"/>
    <property type="evidence" value="ECO:0007669"/>
    <property type="project" value="InterPro"/>
</dbReference>
<keyword evidence="6 12" id="KW-0028">Amino-acid biosynthesis</keyword>
<evidence type="ECO:0000256" key="4">
    <source>
        <dbReference type="ARBA" id="ARBA00010869"/>
    </source>
</evidence>
<dbReference type="UniPathway" id="UPA00047">
    <property type="reaction ID" value="UER00054"/>
</dbReference>
<dbReference type="GO" id="GO:0003941">
    <property type="term" value="F:L-serine ammonia-lyase activity"/>
    <property type="evidence" value="ECO:0007669"/>
    <property type="project" value="TreeGrafter"/>
</dbReference>
<comment type="cofactor">
    <cofactor evidence="2 12">
        <name>pyridoxal 5'-phosphate</name>
        <dbReference type="ChEBI" id="CHEBI:597326"/>
    </cofactor>
</comment>
<sequence>MPAFHPPPPEYQQSTTQTYPQQASSQSQSTSTISPQTADASTGPAPAYTTTISEKGTQCYTPVNVANTSSSATMRDAATWIPQQPLMQPAAMTASSVLQPTPRFEDDPGPADEPSIFHNHHQIKDTTQQSTQRDYLRMILTARVYDVAIESPLQPACNLGVRLNNNILLKREDLQPVFSFKLRGAYNRMVNLTPEEKRKGVLACSAGNHAQGVALAAQKMGIKATIVMPMATPPIKWKNVKRLGAQVVLFGNDFDEAKAECNRLAQQEGLTNIPPFDDPYVIAGQGTIAVEVLRQCHDPIDGIFVCVGGGGLIGGIAAYIKRLYPHIKVIGVETFDADAMTRSLQAGQRVMLPEVGLFADGAAVRQVGEETFKLAKDLVDDMVLVSTDEICAAIKDIFLDTRSIVEPAGALGVAGIKKYIQSTGVTGKTFIAVTSGANMNFDRLRFVAERAELGELREAIISVKIPESPGSFLTLYHMLGARAVTEFSYRYSDTAQAHIIMSFAVSRPSETSSIINTLTSHGMKAMDISMNEMAKAHARYLVGGRKEVKNERLFRLSFPERPGALGHFLEALRSEWNISLFHYRNYGGDVGKVMVGIQVPPTTNQAFKDFLNDLKYPYVEESSNPVSAVVVVLLSVVAGRRI</sequence>
<feature type="domain" description="ACT-like" evidence="14">
    <location>
        <begin position="552"/>
        <end position="623"/>
    </location>
</feature>
<evidence type="ECO:0000256" key="10">
    <source>
        <dbReference type="ARBA" id="ARBA00023239"/>
    </source>
</evidence>
<dbReference type="InterPro" id="IPR045865">
    <property type="entry name" value="ACT-like_dom_sf"/>
</dbReference>
<dbReference type="Pfam" id="PF00585">
    <property type="entry name" value="Thr_dehydrat_C"/>
    <property type="match status" value="2"/>
</dbReference>
<dbReference type="SUPFAM" id="SSF53686">
    <property type="entry name" value="Tryptophan synthase beta subunit-like PLP-dependent enzymes"/>
    <property type="match status" value="1"/>
</dbReference>
<dbReference type="PANTHER" id="PTHR48078:SF11">
    <property type="entry name" value="THREONINE DEHYDRATASE, MITOCHONDRIAL"/>
    <property type="match status" value="1"/>
</dbReference>
<evidence type="ECO:0000256" key="12">
    <source>
        <dbReference type="RuleBase" id="RU362012"/>
    </source>
</evidence>
<proteinExistence type="inferred from homology"/>
<dbReference type="NCBIfam" id="NF006674">
    <property type="entry name" value="PRK09224.1"/>
    <property type="match status" value="1"/>
</dbReference>
<dbReference type="GO" id="GO:0009097">
    <property type="term" value="P:isoleucine biosynthetic process"/>
    <property type="evidence" value="ECO:0007669"/>
    <property type="project" value="UniProtKB-UniRule"/>
</dbReference>
<dbReference type="InterPro" id="IPR036052">
    <property type="entry name" value="TrpB-like_PALP_sf"/>
</dbReference>
<dbReference type="FunFam" id="3.40.1020.10:FF:000001">
    <property type="entry name" value="L-threonine dehydratase"/>
    <property type="match status" value="1"/>
</dbReference>
<evidence type="ECO:0000256" key="13">
    <source>
        <dbReference type="SAM" id="MobiDB-lite"/>
    </source>
</evidence>
<comment type="subunit">
    <text evidence="5">Homotetramer.</text>
</comment>
<dbReference type="EMBL" id="QEAM01000096">
    <property type="protein sequence ID" value="TPX46733.1"/>
    <property type="molecule type" value="Genomic_DNA"/>
</dbReference>
<dbReference type="GO" id="GO:0006565">
    <property type="term" value="P:L-serine catabolic process"/>
    <property type="evidence" value="ECO:0007669"/>
    <property type="project" value="TreeGrafter"/>
</dbReference>
<organism evidence="15 16">
    <name type="scientific">Synchytrium endobioticum</name>
    <dbReference type="NCBI Taxonomy" id="286115"/>
    <lineage>
        <taxon>Eukaryota</taxon>
        <taxon>Fungi</taxon>
        <taxon>Fungi incertae sedis</taxon>
        <taxon>Chytridiomycota</taxon>
        <taxon>Chytridiomycota incertae sedis</taxon>
        <taxon>Chytridiomycetes</taxon>
        <taxon>Synchytriales</taxon>
        <taxon>Synchytriaceae</taxon>
        <taxon>Synchytrium</taxon>
    </lineage>
</organism>
<dbReference type="SUPFAM" id="SSF55021">
    <property type="entry name" value="ACT-like"/>
    <property type="match status" value="1"/>
</dbReference>
<dbReference type="Pfam" id="PF00291">
    <property type="entry name" value="PALP"/>
    <property type="match status" value="1"/>
</dbReference>
<dbReference type="PROSITE" id="PS00165">
    <property type="entry name" value="DEHYDRATASE_SER_THR"/>
    <property type="match status" value="1"/>
</dbReference>
<evidence type="ECO:0000256" key="6">
    <source>
        <dbReference type="ARBA" id="ARBA00022605"/>
    </source>
</evidence>
<dbReference type="AlphaFoldDB" id="A0A507D5K7"/>
<feature type="region of interest" description="Disordered" evidence="13">
    <location>
        <begin position="1"/>
        <end position="50"/>
    </location>
</feature>
<evidence type="ECO:0000313" key="15">
    <source>
        <dbReference type="EMBL" id="TPX46733.1"/>
    </source>
</evidence>
<dbReference type="NCBIfam" id="TIGR01124">
    <property type="entry name" value="ilvA_2Cterm"/>
    <property type="match status" value="1"/>
</dbReference>
<dbReference type="InterPro" id="IPR050147">
    <property type="entry name" value="Ser/Thr_Dehydratase"/>
</dbReference>
<dbReference type="EC" id="4.3.1.19" evidence="12"/>
<dbReference type="CDD" id="cd01562">
    <property type="entry name" value="Thr-dehyd"/>
    <property type="match status" value="1"/>
</dbReference>
<dbReference type="GO" id="GO:0004794">
    <property type="term" value="F:threonine deaminase activity"/>
    <property type="evidence" value="ECO:0007669"/>
    <property type="project" value="UniProtKB-UniRule"/>
</dbReference>
<dbReference type="OrthoDB" id="4418812at2759"/>
<dbReference type="InterPro" id="IPR038110">
    <property type="entry name" value="TD_ACT-like_sf"/>
</dbReference>
<keyword evidence="8" id="KW-0677">Repeat</keyword>
<name>A0A507D5K7_9FUNG</name>
<evidence type="ECO:0000256" key="7">
    <source>
        <dbReference type="ARBA" id="ARBA00022624"/>
    </source>
</evidence>
<dbReference type="Proteomes" id="UP000320475">
    <property type="component" value="Unassembled WGS sequence"/>
</dbReference>
<dbReference type="GO" id="GO:0006567">
    <property type="term" value="P:L-threonine catabolic process"/>
    <property type="evidence" value="ECO:0007669"/>
    <property type="project" value="TreeGrafter"/>
</dbReference>
<comment type="catalytic activity">
    <reaction evidence="1 12">
        <text>L-threonine = 2-oxobutanoate + NH4(+)</text>
        <dbReference type="Rhea" id="RHEA:22108"/>
        <dbReference type="ChEBI" id="CHEBI:16763"/>
        <dbReference type="ChEBI" id="CHEBI:28938"/>
        <dbReference type="ChEBI" id="CHEBI:57926"/>
        <dbReference type="EC" id="4.3.1.19"/>
    </reaction>
</comment>
<dbReference type="InterPro" id="IPR001721">
    <property type="entry name" value="TD_ACT-like"/>
</dbReference>
<dbReference type="CDD" id="cd04906">
    <property type="entry name" value="ACT_ThrD-I_1"/>
    <property type="match status" value="1"/>
</dbReference>
<comment type="pathway">
    <text evidence="3 12">Amino-acid biosynthesis; L-isoleucine biosynthesis; 2-oxobutanoate from L-threonine: step 1/1.</text>
</comment>
<evidence type="ECO:0000256" key="2">
    <source>
        <dbReference type="ARBA" id="ARBA00001933"/>
    </source>
</evidence>
<protein>
    <recommendedName>
        <fullName evidence="12">Threonine dehydratase</fullName>
        <ecNumber evidence="12">4.3.1.19</ecNumber>
    </recommendedName>
    <alternativeName>
        <fullName evidence="12">Threonine deaminase</fullName>
    </alternativeName>
</protein>
<dbReference type="FunFam" id="3.40.50.1100:FF:000008">
    <property type="entry name" value="L-threonine dehydratase"/>
    <property type="match status" value="1"/>
</dbReference>
<gene>
    <name evidence="15" type="ORF">SeLEV6574_g03065</name>
</gene>
<dbReference type="InterPro" id="IPR005787">
    <property type="entry name" value="Thr_deHydtase_biosynth"/>
</dbReference>
<reference evidence="15 16" key="1">
    <citation type="journal article" date="2019" name="Sci. Rep.">
        <title>Comparative genomics of chytrid fungi reveal insights into the obligate biotrophic and pathogenic lifestyle of Synchytrium endobioticum.</title>
        <authorList>
            <person name="van de Vossenberg B.T.L.H."/>
            <person name="Warris S."/>
            <person name="Nguyen H.D.T."/>
            <person name="van Gent-Pelzer M.P.E."/>
            <person name="Joly D.L."/>
            <person name="van de Geest H.C."/>
            <person name="Bonants P.J.M."/>
            <person name="Smith D.S."/>
            <person name="Levesque C.A."/>
            <person name="van der Lee T.A.J."/>
        </authorList>
    </citation>
    <scope>NUCLEOTIDE SEQUENCE [LARGE SCALE GENOMIC DNA]</scope>
    <source>
        <strain evidence="15 16">LEV6574</strain>
    </source>
</reference>
<accession>A0A507D5K7</accession>
<evidence type="ECO:0000256" key="3">
    <source>
        <dbReference type="ARBA" id="ARBA00004810"/>
    </source>
</evidence>
<dbReference type="InterPro" id="IPR000634">
    <property type="entry name" value="Ser/Thr_deHydtase_PyrdxlP-BS"/>
</dbReference>
<evidence type="ECO:0000256" key="9">
    <source>
        <dbReference type="ARBA" id="ARBA00022898"/>
    </source>
</evidence>
<dbReference type="CDD" id="cd04907">
    <property type="entry name" value="ACT_ThrD-I_2"/>
    <property type="match status" value="1"/>
</dbReference>
<evidence type="ECO:0000256" key="5">
    <source>
        <dbReference type="ARBA" id="ARBA00011881"/>
    </source>
</evidence>
<evidence type="ECO:0000313" key="16">
    <source>
        <dbReference type="Proteomes" id="UP000320475"/>
    </source>
</evidence>
<evidence type="ECO:0000256" key="8">
    <source>
        <dbReference type="ARBA" id="ARBA00022737"/>
    </source>
</evidence>
<dbReference type="Gene3D" id="3.40.50.1100">
    <property type="match status" value="2"/>
</dbReference>
<evidence type="ECO:0000256" key="11">
    <source>
        <dbReference type="ARBA" id="ARBA00023304"/>
    </source>
</evidence>
<dbReference type="Gene3D" id="3.40.1020.10">
    <property type="entry name" value="Biosynthetic Threonine Deaminase, Domain 3"/>
    <property type="match status" value="1"/>
</dbReference>
<feature type="compositionally biased region" description="Pro residues" evidence="13">
    <location>
        <begin position="1"/>
        <end position="10"/>
    </location>
</feature>
<keyword evidence="10 12" id="KW-0456">Lyase</keyword>
<keyword evidence="9 12" id="KW-0663">Pyridoxal phosphate</keyword>
<keyword evidence="11 12" id="KW-0100">Branched-chain amino acid biosynthesis</keyword>
<comment type="caution">
    <text evidence="15">The sequence shown here is derived from an EMBL/GenBank/DDBJ whole genome shotgun (WGS) entry which is preliminary data.</text>
</comment>
<dbReference type="VEuPathDB" id="FungiDB:SeMB42_g00923"/>